<evidence type="ECO:0000313" key="2">
    <source>
        <dbReference type="Proteomes" id="UP000663842"/>
    </source>
</evidence>
<accession>A0A820QFG4</accession>
<dbReference type="AlphaFoldDB" id="A0A820QFG4"/>
<feature type="non-terminal residue" evidence="1">
    <location>
        <position position="1"/>
    </location>
</feature>
<evidence type="ECO:0000313" key="1">
    <source>
        <dbReference type="EMBL" id="CAF4423365.1"/>
    </source>
</evidence>
<reference evidence="1" key="1">
    <citation type="submission" date="2021-02" db="EMBL/GenBank/DDBJ databases">
        <authorList>
            <person name="Nowell W R."/>
        </authorList>
    </citation>
    <scope>NUCLEOTIDE SEQUENCE</scope>
</reference>
<organism evidence="1 2">
    <name type="scientific">Rotaria magnacalcarata</name>
    <dbReference type="NCBI Taxonomy" id="392030"/>
    <lineage>
        <taxon>Eukaryota</taxon>
        <taxon>Metazoa</taxon>
        <taxon>Spiralia</taxon>
        <taxon>Gnathifera</taxon>
        <taxon>Rotifera</taxon>
        <taxon>Eurotatoria</taxon>
        <taxon>Bdelloidea</taxon>
        <taxon>Philodinida</taxon>
        <taxon>Philodinidae</taxon>
        <taxon>Rotaria</taxon>
    </lineage>
</organism>
<sequence length="98" mass="11383">KNGSGDIVNFIDKLPKKVKTKCNVEYYEDCDSIPVPGDVDKDKKNVFIFYDIMTNSNQNKAEDYYTRGRHNNTSSIYISQNYHKLPRQTMRSNANILI</sequence>
<dbReference type="EMBL" id="CAJOBF010032265">
    <property type="protein sequence ID" value="CAF4423365.1"/>
    <property type="molecule type" value="Genomic_DNA"/>
</dbReference>
<name>A0A820QFG4_9BILA</name>
<gene>
    <name evidence="1" type="ORF">UXM345_LOCUS38806</name>
</gene>
<protein>
    <submittedName>
        <fullName evidence="1">Uncharacterized protein</fullName>
    </submittedName>
</protein>
<comment type="caution">
    <text evidence="1">The sequence shown here is derived from an EMBL/GenBank/DDBJ whole genome shotgun (WGS) entry which is preliminary data.</text>
</comment>
<proteinExistence type="predicted"/>
<dbReference type="Proteomes" id="UP000663842">
    <property type="component" value="Unassembled WGS sequence"/>
</dbReference>